<gene>
    <name evidence="3" type="ORF">COS91_04875</name>
</gene>
<evidence type="ECO:0000313" key="3">
    <source>
        <dbReference type="EMBL" id="PIU51362.1"/>
    </source>
</evidence>
<dbReference type="SMART" id="SM00448">
    <property type="entry name" value="REC"/>
    <property type="match status" value="1"/>
</dbReference>
<proteinExistence type="predicted"/>
<feature type="modified residue" description="4-aspartylphosphate" evidence="1">
    <location>
        <position position="93"/>
    </location>
</feature>
<name>A0A2M6ZG80_9BACT</name>
<protein>
    <recommendedName>
        <fullName evidence="2">Response regulatory domain-containing protein</fullName>
    </recommendedName>
</protein>
<dbReference type="GO" id="GO:0000160">
    <property type="term" value="P:phosphorelay signal transduction system"/>
    <property type="evidence" value="ECO:0007669"/>
    <property type="project" value="InterPro"/>
</dbReference>
<sequence length="151" mass="17109">MANHPILRGGGDLLPVLNVVSSNGEIETYPCRSYTPIKIGKDPILIVDDDEEVCRTLQKLLKLEGYEQIHTATSGKEALARIKVMKYDLIFLDVRMPEMNGVEILKEIRKYDEKVPVAIMSAYDFIKKPFDFDYLKASVLSKLIPSHPTKN</sequence>
<evidence type="ECO:0000259" key="2">
    <source>
        <dbReference type="PROSITE" id="PS50110"/>
    </source>
</evidence>
<dbReference type="SUPFAM" id="SSF52172">
    <property type="entry name" value="CheY-like"/>
    <property type="match status" value="1"/>
</dbReference>
<evidence type="ECO:0000313" key="4">
    <source>
        <dbReference type="Proteomes" id="UP000229227"/>
    </source>
</evidence>
<dbReference type="PROSITE" id="PS50110">
    <property type="entry name" value="RESPONSE_REGULATORY"/>
    <property type="match status" value="1"/>
</dbReference>
<organism evidence="3 4">
    <name type="scientific">Candidatus Desantisbacteria bacterium CG07_land_8_20_14_0_80_39_15</name>
    <dbReference type="NCBI Taxonomy" id="1974549"/>
    <lineage>
        <taxon>Bacteria</taxon>
        <taxon>Candidatus Desantisiibacteriota</taxon>
    </lineage>
</organism>
<feature type="domain" description="Response regulatory" evidence="2">
    <location>
        <begin position="43"/>
        <end position="151"/>
    </location>
</feature>
<dbReference type="InterPro" id="IPR001789">
    <property type="entry name" value="Sig_transdc_resp-reg_receiver"/>
</dbReference>
<dbReference type="Pfam" id="PF00072">
    <property type="entry name" value="Response_reg"/>
    <property type="match status" value="1"/>
</dbReference>
<dbReference type="PANTHER" id="PTHR43228">
    <property type="entry name" value="TWO-COMPONENT RESPONSE REGULATOR"/>
    <property type="match status" value="1"/>
</dbReference>
<dbReference type="InterPro" id="IPR011006">
    <property type="entry name" value="CheY-like_superfamily"/>
</dbReference>
<evidence type="ECO:0000256" key="1">
    <source>
        <dbReference type="PROSITE-ProRule" id="PRU00169"/>
    </source>
</evidence>
<dbReference type="PANTHER" id="PTHR43228:SF1">
    <property type="entry name" value="TWO-COMPONENT RESPONSE REGULATOR ARR22"/>
    <property type="match status" value="1"/>
</dbReference>
<dbReference type="Gene3D" id="3.40.50.2300">
    <property type="match status" value="1"/>
</dbReference>
<dbReference type="AlphaFoldDB" id="A0A2M6ZG80"/>
<comment type="caution">
    <text evidence="3">The sequence shown here is derived from an EMBL/GenBank/DDBJ whole genome shotgun (WGS) entry which is preliminary data.</text>
</comment>
<keyword evidence="1" id="KW-0597">Phosphoprotein</keyword>
<dbReference type="InterPro" id="IPR052048">
    <property type="entry name" value="ST_Response_Regulator"/>
</dbReference>
<dbReference type="Proteomes" id="UP000229227">
    <property type="component" value="Unassembled WGS sequence"/>
</dbReference>
<accession>A0A2M6ZG80</accession>
<dbReference type="EMBL" id="PEWN01000077">
    <property type="protein sequence ID" value="PIU51362.1"/>
    <property type="molecule type" value="Genomic_DNA"/>
</dbReference>
<reference evidence="4" key="1">
    <citation type="submission" date="2017-09" db="EMBL/GenBank/DDBJ databases">
        <title>Depth-based differentiation of microbial function through sediment-hosted aquifers and enrichment of novel symbionts in the deep terrestrial subsurface.</title>
        <authorList>
            <person name="Probst A.J."/>
            <person name="Ladd B."/>
            <person name="Jarett J.K."/>
            <person name="Geller-Mcgrath D.E."/>
            <person name="Sieber C.M.K."/>
            <person name="Emerson J.B."/>
            <person name="Anantharaman K."/>
            <person name="Thomas B.C."/>
            <person name="Malmstrom R."/>
            <person name="Stieglmeier M."/>
            <person name="Klingl A."/>
            <person name="Woyke T."/>
            <person name="Ryan C.M."/>
            <person name="Banfield J.F."/>
        </authorList>
    </citation>
    <scope>NUCLEOTIDE SEQUENCE [LARGE SCALE GENOMIC DNA]</scope>
</reference>